<reference evidence="3" key="1">
    <citation type="submission" date="2023-03" db="EMBL/GenBank/DDBJ databases">
        <title>Massive genome expansion in bonnet fungi (Mycena s.s.) driven by repeated elements and novel gene families across ecological guilds.</title>
        <authorList>
            <consortium name="Lawrence Berkeley National Laboratory"/>
            <person name="Harder C.B."/>
            <person name="Miyauchi S."/>
            <person name="Viragh M."/>
            <person name="Kuo A."/>
            <person name="Thoen E."/>
            <person name="Andreopoulos B."/>
            <person name="Lu D."/>
            <person name="Skrede I."/>
            <person name="Drula E."/>
            <person name="Henrissat B."/>
            <person name="Morin E."/>
            <person name="Kohler A."/>
            <person name="Barry K."/>
            <person name="LaButti K."/>
            <person name="Morin E."/>
            <person name="Salamov A."/>
            <person name="Lipzen A."/>
            <person name="Mereny Z."/>
            <person name="Hegedus B."/>
            <person name="Baldrian P."/>
            <person name="Stursova M."/>
            <person name="Weitz H."/>
            <person name="Taylor A."/>
            <person name="Grigoriev I.V."/>
            <person name="Nagy L.G."/>
            <person name="Martin F."/>
            <person name="Kauserud H."/>
        </authorList>
    </citation>
    <scope>NUCLEOTIDE SEQUENCE</scope>
    <source>
        <strain evidence="3">CBHHK182m</strain>
    </source>
</reference>
<proteinExistence type="predicted"/>
<keyword evidence="4" id="KW-1185">Reference proteome</keyword>
<keyword evidence="2" id="KW-0732">Signal</keyword>
<protein>
    <recommendedName>
        <fullName evidence="5">Hydrophobin</fullName>
    </recommendedName>
</protein>
<gene>
    <name evidence="3" type="ORF">B0H16DRAFT_1483371</name>
</gene>
<comment type="caution">
    <text evidence="3">The sequence shown here is derived from an EMBL/GenBank/DDBJ whole genome shotgun (WGS) entry which is preliminary data.</text>
</comment>
<dbReference type="Proteomes" id="UP001215598">
    <property type="component" value="Unassembled WGS sequence"/>
</dbReference>
<evidence type="ECO:0000313" key="3">
    <source>
        <dbReference type="EMBL" id="KAJ7701675.1"/>
    </source>
</evidence>
<sequence length="171" mass="18210">MLKSRLLYTALVALGTLQVAAELNSSARSAGVEGLCNETGKSTSVAFTKMVLGEDRINPTFSSLCADRSILSCCTGALNENESQHNCSRASGSNPAPGPRANPDKPGRGRKPKAAHSRAANNVIWTKPANAVSITRSMAQLILFAGFERFLSSATLIVEMCRMLGVIRMRP</sequence>
<evidence type="ECO:0000313" key="4">
    <source>
        <dbReference type="Proteomes" id="UP001215598"/>
    </source>
</evidence>
<evidence type="ECO:0000256" key="1">
    <source>
        <dbReference type="SAM" id="MobiDB-lite"/>
    </source>
</evidence>
<dbReference type="AlphaFoldDB" id="A0AAD7GPP8"/>
<dbReference type="EMBL" id="JARKIB010000526">
    <property type="protein sequence ID" value="KAJ7701675.1"/>
    <property type="molecule type" value="Genomic_DNA"/>
</dbReference>
<accession>A0AAD7GPP8</accession>
<evidence type="ECO:0000256" key="2">
    <source>
        <dbReference type="SAM" id="SignalP"/>
    </source>
</evidence>
<organism evidence="3 4">
    <name type="scientific">Mycena metata</name>
    <dbReference type="NCBI Taxonomy" id="1033252"/>
    <lineage>
        <taxon>Eukaryota</taxon>
        <taxon>Fungi</taxon>
        <taxon>Dikarya</taxon>
        <taxon>Basidiomycota</taxon>
        <taxon>Agaricomycotina</taxon>
        <taxon>Agaricomycetes</taxon>
        <taxon>Agaricomycetidae</taxon>
        <taxon>Agaricales</taxon>
        <taxon>Marasmiineae</taxon>
        <taxon>Mycenaceae</taxon>
        <taxon>Mycena</taxon>
    </lineage>
</organism>
<evidence type="ECO:0008006" key="5">
    <source>
        <dbReference type="Google" id="ProtNLM"/>
    </source>
</evidence>
<name>A0AAD7GPP8_9AGAR</name>
<feature type="region of interest" description="Disordered" evidence="1">
    <location>
        <begin position="84"/>
        <end position="119"/>
    </location>
</feature>
<feature type="compositionally biased region" description="Polar residues" evidence="1">
    <location>
        <begin position="84"/>
        <end position="94"/>
    </location>
</feature>
<feature type="chain" id="PRO_5042275431" description="Hydrophobin" evidence="2">
    <location>
        <begin position="22"/>
        <end position="171"/>
    </location>
</feature>
<feature type="signal peptide" evidence="2">
    <location>
        <begin position="1"/>
        <end position="21"/>
    </location>
</feature>